<dbReference type="InterPro" id="IPR041490">
    <property type="entry name" value="KstR2_TetR_C"/>
</dbReference>
<organism evidence="4 5">
    <name type="scientific">Viridibacillus soli</name>
    <dbReference type="NCBI Taxonomy" id="2798301"/>
    <lineage>
        <taxon>Bacteria</taxon>
        <taxon>Bacillati</taxon>
        <taxon>Bacillota</taxon>
        <taxon>Bacilli</taxon>
        <taxon>Bacillales</taxon>
        <taxon>Caryophanaceae</taxon>
        <taxon>Viridibacillus</taxon>
    </lineage>
</organism>
<evidence type="ECO:0000313" key="4">
    <source>
        <dbReference type="EMBL" id="MBK3494655.1"/>
    </source>
</evidence>
<evidence type="ECO:0000256" key="1">
    <source>
        <dbReference type="ARBA" id="ARBA00023125"/>
    </source>
</evidence>
<dbReference type="SUPFAM" id="SSF46689">
    <property type="entry name" value="Homeodomain-like"/>
    <property type="match status" value="1"/>
</dbReference>
<dbReference type="InterPro" id="IPR036271">
    <property type="entry name" value="Tet_transcr_reg_TetR-rel_C_sf"/>
</dbReference>
<feature type="DNA-binding region" description="H-T-H motif" evidence="2">
    <location>
        <begin position="22"/>
        <end position="41"/>
    </location>
</feature>
<dbReference type="PRINTS" id="PR00455">
    <property type="entry name" value="HTHTETR"/>
</dbReference>
<gene>
    <name evidence="4" type="ORF">JFL43_07255</name>
</gene>
<dbReference type="InterPro" id="IPR050624">
    <property type="entry name" value="HTH-type_Tx_Regulator"/>
</dbReference>
<reference evidence="4 5" key="1">
    <citation type="submission" date="2020-12" db="EMBL/GenBank/DDBJ databases">
        <title>YIM B01967 draft genome.</title>
        <authorList>
            <person name="Yan X."/>
        </authorList>
    </citation>
    <scope>NUCLEOTIDE SEQUENCE [LARGE SCALE GENOMIC DNA]</scope>
    <source>
        <strain evidence="4 5">YIM B01967</strain>
    </source>
</reference>
<dbReference type="PROSITE" id="PS50977">
    <property type="entry name" value="HTH_TETR_2"/>
    <property type="match status" value="1"/>
</dbReference>
<evidence type="ECO:0000259" key="3">
    <source>
        <dbReference type="PROSITE" id="PS50977"/>
    </source>
</evidence>
<sequence>MKEDITRVSIELFEQQGFSSTSIQHITQALGVTKGTFYYYFPSKEALLMDIHQHYIDDLLLRQHKIMENIGTFKEQLTKIVEMLIFDIGQQGSYARVYFREMRHLSEDHATIVKEKRSLFRLRIEKMIEQGQTTGEFKAELVPKLMAFAVLGVTNWSYEWFDPDGDMTAELLAAQYMAFILQGIQS</sequence>
<dbReference type="PANTHER" id="PTHR43479:SF11">
    <property type="entry name" value="ACREF_ENVCD OPERON REPRESSOR-RELATED"/>
    <property type="match status" value="1"/>
</dbReference>
<feature type="domain" description="HTH tetR-type" evidence="3">
    <location>
        <begin position="1"/>
        <end position="59"/>
    </location>
</feature>
<dbReference type="InterPro" id="IPR023772">
    <property type="entry name" value="DNA-bd_HTH_TetR-type_CS"/>
</dbReference>
<dbReference type="Proteomes" id="UP000618943">
    <property type="component" value="Unassembled WGS sequence"/>
</dbReference>
<accession>A0ABS1H5J3</accession>
<evidence type="ECO:0000313" key="5">
    <source>
        <dbReference type="Proteomes" id="UP000618943"/>
    </source>
</evidence>
<dbReference type="PROSITE" id="PS01081">
    <property type="entry name" value="HTH_TETR_1"/>
    <property type="match status" value="1"/>
</dbReference>
<protein>
    <submittedName>
        <fullName evidence="4">TetR family transcriptional regulator</fullName>
    </submittedName>
</protein>
<comment type="caution">
    <text evidence="4">The sequence shown here is derived from an EMBL/GenBank/DDBJ whole genome shotgun (WGS) entry which is preliminary data.</text>
</comment>
<keyword evidence="5" id="KW-1185">Reference proteome</keyword>
<dbReference type="Pfam" id="PF00440">
    <property type="entry name" value="TetR_N"/>
    <property type="match status" value="1"/>
</dbReference>
<dbReference type="InterPro" id="IPR001647">
    <property type="entry name" value="HTH_TetR"/>
</dbReference>
<keyword evidence="1 2" id="KW-0238">DNA-binding</keyword>
<dbReference type="Pfam" id="PF17932">
    <property type="entry name" value="TetR_C_24"/>
    <property type="match status" value="1"/>
</dbReference>
<name>A0ABS1H5J3_9BACL</name>
<dbReference type="RefSeq" id="WP_200748477.1">
    <property type="nucleotide sequence ID" value="NZ_JAEOAH010000006.1"/>
</dbReference>
<dbReference type="EMBL" id="JAEOAH010000006">
    <property type="protein sequence ID" value="MBK3494655.1"/>
    <property type="molecule type" value="Genomic_DNA"/>
</dbReference>
<evidence type="ECO:0000256" key="2">
    <source>
        <dbReference type="PROSITE-ProRule" id="PRU00335"/>
    </source>
</evidence>
<dbReference type="Gene3D" id="1.10.10.60">
    <property type="entry name" value="Homeodomain-like"/>
    <property type="match status" value="1"/>
</dbReference>
<dbReference type="SUPFAM" id="SSF48498">
    <property type="entry name" value="Tetracyclin repressor-like, C-terminal domain"/>
    <property type="match status" value="1"/>
</dbReference>
<dbReference type="InterPro" id="IPR009057">
    <property type="entry name" value="Homeodomain-like_sf"/>
</dbReference>
<proteinExistence type="predicted"/>
<dbReference type="PANTHER" id="PTHR43479">
    <property type="entry name" value="ACREF/ENVCD OPERON REPRESSOR-RELATED"/>
    <property type="match status" value="1"/>
</dbReference>
<dbReference type="Gene3D" id="1.10.357.10">
    <property type="entry name" value="Tetracycline Repressor, domain 2"/>
    <property type="match status" value="1"/>
</dbReference>